<proteinExistence type="predicted"/>
<evidence type="ECO:0000256" key="1">
    <source>
        <dbReference type="SAM" id="SignalP"/>
    </source>
</evidence>
<accession>A0A016U9E3</accession>
<evidence type="ECO:0000313" key="3">
    <source>
        <dbReference type="Proteomes" id="UP000024635"/>
    </source>
</evidence>
<protein>
    <submittedName>
        <fullName evidence="2">Uncharacterized protein</fullName>
    </submittedName>
</protein>
<dbReference type="OrthoDB" id="5873297at2759"/>
<name>A0A016U9E3_9BILA</name>
<dbReference type="EMBL" id="JARK01001387">
    <property type="protein sequence ID" value="EYC11233.1"/>
    <property type="molecule type" value="Genomic_DNA"/>
</dbReference>
<dbReference type="AlphaFoldDB" id="A0A016U9E3"/>
<organism evidence="2 3">
    <name type="scientific">Ancylostoma ceylanicum</name>
    <dbReference type="NCBI Taxonomy" id="53326"/>
    <lineage>
        <taxon>Eukaryota</taxon>
        <taxon>Metazoa</taxon>
        <taxon>Ecdysozoa</taxon>
        <taxon>Nematoda</taxon>
        <taxon>Chromadorea</taxon>
        <taxon>Rhabditida</taxon>
        <taxon>Rhabditina</taxon>
        <taxon>Rhabditomorpha</taxon>
        <taxon>Strongyloidea</taxon>
        <taxon>Ancylostomatidae</taxon>
        <taxon>Ancylostomatinae</taxon>
        <taxon>Ancylostoma</taxon>
    </lineage>
</organism>
<evidence type="ECO:0000313" key="2">
    <source>
        <dbReference type="EMBL" id="EYC11233.1"/>
    </source>
</evidence>
<keyword evidence="3" id="KW-1185">Reference proteome</keyword>
<feature type="chain" id="PRO_5001489009" evidence="1">
    <location>
        <begin position="17"/>
        <end position="92"/>
    </location>
</feature>
<feature type="signal peptide" evidence="1">
    <location>
        <begin position="1"/>
        <end position="16"/>
    </location>
</feature>
<reference evidence="3" key="1">
    <citation type="journal article" date="2015" name="Nat. Genet.">
        <title>The genome and transcriptome of the zoonotic hookworm Ancylostoma ceylanicum identify infection-specific gene families.</title>
        <authorList>
            <person name="Schwarz E.M."/>
            <person name="Hu Y."/>
            <person name="Antoshechkin I."/>
            <person name="Miller M.M."/>
            <person name="Sternberg P.W."/>
            <person name="Aroian R.V."/>
        </authorList>
    </citation>
    <scope>NUCLEOTIDE SEQUENCE</scope>
    <source>
        <strain evidence="3">HY135</strain>
    </source>
</reference>
<dbReference type="Proteomes" id="UP000024635">
    <property type="component" value="Unassembled WGS sequence"/>
</dbReference>
<sequence>MMIVCIFNACTLVSEASIEDLMMQAKKISYDVIGLTETRSYWPLNASGEKLSLGTREKRGIVGALVNPNLAMNFDLFKQLTTQIQPESGVRD</sequence>
<keyword evidence="1" id="KW-0732">Signal</keyword>
<comment type="caution">
    <text evidence="2">The sequence shown here is derived from an EMBL/GenBank/DDBJ whole genome shotgun (WGS) entry which is preliminary data.</text>
</comment>
<gene>
    <name evidence="2" type="primary">Acey_s0051.g2090</name>
    <name evidence="2" type="ORF">Y032_0051g2090</name>
</gene>